<reference evidence="3" key="1">
    <citation type="journal article" date="2011" name="Appl. Environ. Microbiol.">
        <title>Genomic potential of Marinobacter aquaeolei, a biogeochemical 'opportunitroph'.</title>
        <authorList>
            <person name="Singer E."/>
            <person name="Webb E.A."/>
            <person name="Nelson W.C."/>
            <person name="Heidelberg J.F."/>
            <person name="Ivanova N."/>
            <person name="Pati A."/>
            <person name="Edwards K.J."/>
        </authorList>
    </citation>
    <scope>NUCLEOTIDE SEQUENCE [LARGE SCALE GENOMIC DNA]</scope>
    <source>
        <strain evidence="3">ATCC 700491 / DSM 11845 / VT8</strain>
    </source>
</reference>
<evidence type="ECO:0000313" key="3">
    <source>
        <dbReference type="Proteomes" id="UP000000998"/>
    </source>
</evidence>
<geneLocation type="plasmid" evidence="2 3">
    <name>pMAQU01</name>
</geneLocation>
<dbReference type="InterPro" id="IPR008258">
    <property type="entry name" value="Transglycosylase_SLT_dom_1"/>
</dbReference>
<dbReference type="KEGG" id="maq:Maqu_4262"/>
<dbReference type="eggNOG" id="COG0741">
    <property type="taxonomic scope" value="Bacteria"/>
</dbReference>
<dbReference type="HOGENOM" id="CLU_094905_3_1_6"/>
<organism evidence="2 3">
    <name type="scientific">Marinobacter nauticus (strain ATCC 700491 / DSM 11845 / VT8)</name>
    <name type="common">Marinobacter aquaeolei</name>
    <dbReference type="NCBI Taxonomy" id="351348"/>
    <lineage>
        <taxon>Bacteria</taxon>
        <taxon>Pseudomonadati</taxon>
        <taxon>Pseudomonadota</taxon>
        <taxon>Gammaproteobacteria</taxon>
        <taxon>Pseudomonadales</taxon>
        <taxon>Marinobacteraceae</taxon>
        <taxon>Marinobacter</taxon>
    </lineage>
</organism>
<keyword evidence="2" id="KW-0614">Plasmid</keyword>
<gene>
    <name evidence="2" type="ordered locus">Maqu_4262</name>
</gene>
<dbReference type="OrthoDB" id="9808681at2"/>
<dbReference type="InterPro" id="IPR023346">
    <property type="entry name" value="Lysozyme-like_dom_sf"/>
</dbReference>
<dbReference type="EMBL" id="CP000515">
    <property type="protein sequence ID" value="ABM21113.1"/>
    <property type="molecule type" value="Genomic_DNA"/>
</dbReference>
<dbReference type="RefSeq" id="WP_011783240.1">
    <property type="nucleotide sequence ID" value="NC_008738.1"/>
</dbReference>
<feature type="domain" description="Transglycosylase SLT" evidence="1">
    <location>
        <begin position="32"/>
        <end position="113"/>
    </location>
</feature>
<dbReference type="Proteomes" id="UP000000998">
    <property type="component" value="Plasmid pMAQU01"/>
</dbReference>
<proteinExistence type="predicted"/>
<accession>A1U7Z4</accession>
<dbReference type="Gene3D" id="1.10.530.10">
    <property type="match status" value="1"/>
</dbReference>
<dbReference type="CDD" id="cd13400">
    <property type="entry name" value="LT_IagB-like"/>
    <property type="match status" value="1"/>
</dbReference>
<dbReference type="SUPFAM" id="SSF53955">
    <property type="entry name" value="Lysozyme-like"/>
    <property type="match status" value="1"/>
</dbReference>
<sequence length="162" mass="18394">MLDLPPPPTVPDDAPQEVVHRLEQPTPLSMECLERVATRYQVHPVILSIVARVEGGWSGAKIENTNGTYDLGLMQINTIHLDFLSQHGITEKMLQNNDCISVGFAAWYIRNVTVNQTARDSMDYFRAIARYHSKNEPYRTRYAERLQAEFTEAFGKQNGGNQ</sequence>
<protein>
    <submittedName>
        <fullName evidence="2">Lytic transglycosylase, catalytic</fullName>
    </submittedName>
</protein>
<evidence type="ECO:0000259" key="1">
    <source>
        <dbReference type="Pfam" id="PF01464"/>
    </source>
</evidence>
<name>A1U7Z4_MARN8</name>
<dbReference type="AlphaFoldDB" id="A1U7Z4"/>
<evidence type="ECO:0000313" key="2">
    <source>
        <dbReference type="EMBL" id="ABM21113.1"/>
    </source>
</evidence>
<dbReference type="Pfam" id="PF01464">
    <property type="entry name" value="SLT"/>
    <property type="match status" value="1"/>
</dbReference>
<dbReference type="CAZy" id="GH23">
    <property type="family name" value="Glycoside Hydrolase Family 23"/>
</dbReference>